<organism evidence="6 7">
    <name type="scientific">Raphidocelis subcapitata</name>
    <dbReference type="NCBI Taxonomy" id="307507"/>
    <lineage>
        <taxon>Eukaryota</taxon>
        <taxon>Viridiplantae</taxon>
        <taxon>Chlorophyta</taxon>
        <taxon>core chlorophytes</taxon>
        <taxon>Chlorophyceae</taxon>
        <taxon>CS clade</taxon>
        <taxon>Sphaeropleales</taxon>
        <taxon>Selenastraceae</taxon>
        <taxon>Raphidocelis</taxon>
    </lineage>
</organism>
<comment type="similarity">
    <text evidence="1">Belongs to the THADA family.</text>
</comment>
<feature type="region of interest" description="Disordered" evidence="3">
    <location>
        <begin position="1282"/>
        <end position="1318"/>
    </location>
</feature>
<evidence type="ECO:0000259" key="5">
    <source>
        <dbReference type="Pfam" id="PF25151"/>
    </source>
</evidence>
<dbReference type="InterPro" id="IPR051954">
    <property type="entry name" value="tRNA_methyltransferase_THADA"/>
</dbReference>
<feature type="compositionally biased region" description="Gly residues" evidence="3">
    <location>
        <begin position="433"/>
        <end position="451"/>
    </location>
</feature>
<dbReference type="SUPFAM" id="SSF48371">
    <property type="entry name" value="ARM repeat"/>
    <property type="match status" value="1"/>
</dbReference>
<name>A0A2V0NX78_9CHLO</name>
<protein>
    <submittedName>
        <fullName evidence="6">Uncharacterized protein</fullName>
    </submittedName>
</protein>
<feature type="compositionally biased region" description="Gly residues" evidence="3">
    <location>
        <begin position="1303"/>
        <end position="1316"/>
    </location>
</feature>
<evidence type="ECO:0000259" key="4">
    <source>
        <dbReference type="Pfam" id="PF10350"/>
    </source>
</evidence>
<dbReference type="PANTHER" id="PTHR14387:SF0">
    <property type="entry name" value="DUF2428 DOMAIN-CONTAINING PROTEIN"/>
    <property type="match status" value="1"/>
</dbReference>
<sequence>MKRTLHAQNNRKLRNGTTNFSDALLDELRAAAADAARPEPARRLAAALLAFTEAASPVAELEDLKHVISAAEAAVRGLDASDPALRAALRLLLPLLVQDRSRLLHRHLMSFARRLPEGQRAVAGGLVSELLVGACRARLAETDGEPDAAAAAAAAAAGTAAWVRPALSVSQAGASVAVLPATAGWLAPAAGPLLRLSARGAAAVIAAAEAGAPLSPAVMDQLQDTMTLIMHLLSNHGRELATAWGAVSASSSTNGNGGGSGGEDGASAVLEAADMMLFVLRGRILVRESMAGAAIGLWHAALLGGVPPAAAAAVVARGLGIGGGGGAADAAAAGARGEQWRPKALRINEQLQAEWLDKSLLERLLASRMERAAGPGAVAAARRAHGSCFAAQLARATPVGRLCALKGMIGSMPPEALCCDLSGPAARSEQLNGGSGSGNGNGGSGGGSGGSGDDDGASWGLLIDGALPLTAATLQNAADSHIRHHAACALGAALQRCRSVWAALASGDGEDGAAGQAGAGAAGAPPLLPWLRPEARSHVMGVMWNFVDEPVSQTLKQLQDAFDQMFGLVAEQAAAAGRLAPHTPAPPGCAGAEADAVLRDAAAALLRLPAGRKGRYGPLLSLLPRVGAGWMLRAEPRLLDQVLAAMSNDMIANTANCFFRGLLAQLRREAAGGGADEGAAAGAAGGGGAPDWRDTLLPPVVAALSGPDERLRSYVSMHGLVALLQAEPLLLRPLLRSLLGVDGQSSSSSGSSGSGSSGLDPGRMAAAIAVMRTGRQLQLYGDLSEIDELISDAPHAPASGAGDAASGGSGAGKGGSATRELLLLCVASSSEQLRLACLDLACVHPRASEPPGEVELAVARAWLLLASEPPGEVELAVARAWLLLCTRCTNSSGRSKSLVMLTKLLVRTRTTAHALRAWLVNPRGGGAAGVLAFLSGAKGTRSAARAAAGSLIAAGDGPRAAAFDALARTEAFLRWLSGWALSSLYPGAPFERKSFGLELLLAFLDTWGDAAVAAVAAEAAVAAPPGRDAGGRGASDPDGGDAERRRLLTAFQPFDPALLSTAATTVLLGGVVDDRDRLRAGAARALSLLPSPLPGLDAPAALAPLLAWARQLLLSPRQRESDAGARIVRLVLDDYVLRLGWRVELWPAVIAEAPEPASEAAAPPGAPPARVGGGGGARRAAPHPAGAAAALGLLRSLVLKAAQQADLAASDLVAACRQGLVHGPLLAVRYACESMPWAAAAAEGGGAELRAWVGDLMGLLGRVAATALPPLSRQDTNVAAGEVEEDGGDGGGGDDFEEEGPGGEDGAGGGGGGGDLGPAPQLVNTGCWTSIKEVAAAASALAAALSIPSAGGGAAPLLSAAQLEAAGSMQLGLLLALKHNGAVDKVQESFASLCGRLLRSEAPELRALPGGWLERSLQHMCRPGQCLDDIVRRSAGLPAAVVALFLSEPPGVPKRLLPHGVARLLAVARDASLEPWPRVHAFNALCLVFNDSALALHASAFLSEAAAASVDASADPSWEVRNAGSLAFTSLLVRLVGFKNAGLAARRKFGWDAWGPPLLHSADAAAAEAAAAADGDADGEGGDGGGGGGEGEGGEAGGQRGVSVASVPGAKAPTATDFFERLPALHGYALGHLSEAAAALSEAAPSPAGDKGSAAAPSAPHPGLFRVLLLLARLRPSFAFGRAPPADGPRSPAALVPPLLAIGRSSVMGVRQLAAAALGPLVLPARRPALAAEIAAALPAEGEVISDHNALHGALLQLEVLLDIEASGAVAASTGDDGGAGAIADAFAAAAWLGTPACRCPPVRATFLKAAGHALRLALLRGGADAAAAAQLADALEAVCRGALASTAAAPAEEGGRAAGGPDAVPQHAVWLKQCACLLLGPLLAARVARNAGRNSSSGGGSGGGGGSDLLAGLFGELSDRLRLALGSREYEVRSAAAKVAAKQLPPPPPEGAGPPSKAGARELSRLEALIWEALAAEGDAKASRRLLSLAAALRRRPRPGAAASRGTAARASQARAALGGARDLAARAEALECLAREVGALIDAAASGGGGMGAEAEAEAAEAAADVAGTLSDLSHAAQPEPLRLAAATALGASGLLLPLLRCSTGGGGGGGREDEPAPSAAASALERASLAAWWAAVALLEDEELHVRHQMAVTAQAAMDSAAAEAAAGEGAAATAAGAGSWGGHGGRGGAARLPLYEDALKPRAFALIAAAAASARAPATRAAAVRLLASAVFDPASPLPDALDPAAAGGDAPSAAAAAAAAPEEAGGSAAGVVPACGGVFARRLFDREVENHHEEPLGLAQLAARALAPVLPLLPPGSAAADAARDWARACRAWLGAAAAALARTPAFGAAVWVGGACNHPDAFTPLARCLLSLRLARAAEGGRGSGGAAETEQALATLRRAGLPPALVGALDPDGGCGGESDAASPLDGGSLFLLQ</sequence>
<feature type="region of interest" description="Disordered" evidence="3">
    <location>
        <begin position="1940"/>
        <end position="1960"/>
    </location>
</feature>
<feature type="region of interest" description="Disordered" evidence="3">
    <location>
        <begin position="1156"/>
        <end position="1180"/>
    </location>
</feature>
<accession>A0A2V0NX78</accession>
<feature type="region of interest" description="Disordered" evidence="3">
    <location>
        <begin position="1570"/>
        <end position="1605"/>
    </location>
</feature>
<dbReference type="FunCoup" id="A0A2V0NX78">
    <property type="interactions" value="1546"/>
</dbReference>
<evidence type="ECO:0000256" key="3">
    <source>
        <dbReference type="SAM" id="MobiDB-lite"/>
    </source>
</evidence>
<comment type="caution">
    <text evidence="6">The sequence shown here is derived from an EMBL/GenBank/DDBJ whole genome shotgun (WGS) entry which is preliminary data.</text>
</comment>
<keyword evidence="2" id="KW-0819">tRNA processing</keyword>
<feature type="region of interest" description="Disordered" evidence="3">
    <location>
        <begin position="429"/>
        <end position="454"/>
    </location>
</feature>
<evidence type="ECO:0000313" key="6">
    <source>
        <dbReference type="EMBL" id="GBF90190.1"/>
    </source>
</evidence>
<dbReference type="Pfam" id="PF25151">
    <property type="entry name" value="TPR_Trm732_C"/>
    <property type="match status" value="1"/>
</dbReference>
<keyword evidence="7" id="KW-1185">Reference proteome</keyword>
<dbReference type="GO" id="GO:0030488">
    <property type="term" value="P:tRNA methylation"/>
    <property type="evidence" value="ECO:0007669"/>
    <property type="project" value="TreeGrafter"/>
</dbReference>
<feature type="compositionally biased region" description="Acidic residues" evidence="3">
    <location>
        <begin position="1282"/>
        <end position="1302"/>
    </location>
</feature>
<reference evidence="6 7" key="1">
    <citation type="journal article" date="2018" name="Sci. Rep.">
        <title>Raphidocelis subcapitata (=Pseudokirchneriella subcapitata) provides an insight into genome evolution and environmental adaptations in the Sphaeropleales.</title>
        <authorList>
            <person name="Suzuki S."/>
            <person name="Yamaguchi H."/>
            <person name="Nakajima N."/>
            <person name="Kawachi M."/>
        </authorList>
    </citation>
    <scope>NUCLEOTIDE SEQUENCE [LARGE SCALE GENOMIC DNA]</scope>
    <source>
        <strain evidence="6 7">NIES-35</strain>
    </source>
</reference>
<dbReference type="InterPro" id="IPR056842">
    <property type="entry name" value="THADA-like_TPR_C"/>
</dbReference>
<feature type="compositionally biased region" description="Gly residues" evidence="3">
    <location>
        <begin position="1582"/>
        <end position="1600"/>
    </location>
</feature>
<dbReference type="Pfam" id="PF10350">
    <property type="entry name" value="DUF2428"/>
    <property type="match status" value="1"/>
</dbReference>
<dbReference type="OrthoDB" id="73997at2759"/>
<dbReference type="InterPro" id="IPR019442">
    <property type="entry name" value="THADA/TRM732_DUF2428"/>
</dbReference>
<dbReference type="InterPro" id="IPR016024">
    <property type="entry name" value="ARM-type_fold"/>
</dbReference>
<evidence type="ECO:0000313" key="7">
    <source>
        <dbReference type="Proteomes" id="UP000247498"/>
    </source>
</evidence>
<dbReference type="STRING" id="307507.A0A2V0NX78"/>
<dbReference type="InParanoid" id="A0A2V0NX78"/>
<dbReference type="EMBL" id="BDRX01000015">
    <property type="protein sequence ID" value="GBF90190.1"/>
    <property type="molecule type" value="Genomic_DNA"/>
</dbReference>
<dbReference type="Proteomes" id="UP000247498">
    <property type="component" value="Unassembled WGS sequence"/>
</dbReference>
<dbReference type="GO" id="GO:0005829">
    <property type="term" value="C:cytosol"/>
    <property type="evidence" value="ECO:0007669"/>
    <property type="project" value="TreeGrafter"/>
</dbReference>
<dbReference type="PANTHER" id="PTHR14387">
    <property type="entry name" value="THADA/DEATH RECEPTOR INTERACTING PROTEIN"/>
    <property type="match status" value="1"/>
</dbReference>
<gene>
    <name evidence="6" type="ORF">Rsub_03323</name>
</gene>
<proteinExistence type="inferred from homology"/>
<feature type="domain" description="tRNA (32-2'-O)-methyltransferase regulator THADA-like C-terminal TPR repeats region" evidence="5">
    <location>
        <begin position="1611"/>
        <end position="1759"/>
    </location>
</feature>
<feature type="domain" description="DUF2428" evidence="4">
    <location>
        <begin position="1311"/>
        <end position="1519"/>
    </location>
</feature>
<evidence type="ECO:0000256" key="1">
    <source>
        <dbReference type="ARBA" id="ARBA00010409"/>
    </source>
</evidence>
<evidence type="ECO:0000256" key="2">
    <source>
        <dbReference type="ARBA" id="ARBA00022694"/>
    </source>
</evidence>